<dbReference type="Gene3D" id="3.40.50.12370">
    <property type="match status" value="1"/>
</dbReference>
<evidence type="ECO:0000256" key="4">
    <source>
        <dbReference type="ARBA" id="ARBA00037131"/>
    </source>
</evidence>
<evidence type="ECO:0000256" key="3">
    <source>
        <dbReference type="ARBA" id="ARBA00022490"/>
    </source>
</evidence>
<dbReference type="InterPro" id="IPR006016">
    <property type="entry name" value="UspA"/>
</dbReference>
<feature type="domain" description="UspA" evidence="5">
    <location>
        <begin position="54"/>
        <end position="179"/>
    </location>
</feature>
<protein>
    <submittedName>
        <fullName evidence="6">Universal stress protein</fullName>
    </submittedName>
</protein>
<reference evidence="6 7" key="1">
    <citation type="journal article" date="2018" name="Front. Microbiol.">
        <title>Pseudomonas rhizophila S211, a New Plant Growth-Promoting Rhizobacterium with Potential in Pesticide-Bioremediation.</title>
        <authorList>
            <person name="Hassen W."/>
            <person name="Neifar M."/>
            <person name="Cherif H."/>
            <person name="Najjari A."/>
            <person name="Chouchane H."/>
            <person name="Driouich R.C."/>
            <person name="Salah A."/>
            <person name="Naili F."/>
            <person name="Mosbah A."/>
            <person name="Souissi Y."/>
            <person name="Raddadi N."/>
            <person name="Ouzari H.I."/>
            <person name="Fava F."/>
            <person name="Cherif A."/>
        </authorList>
    </citation>
    <scope>NUCLEOTIDE SEQUENCE [LARGE SCALE GENOMIC DNA]</scope>
    <source>
        <strain evidence="6 7">S211</strain>
    </source>
</reference>
<sequence length="334" mass="36304">MKFNRTKKPLYAAPVHPSRNAQGRHFYHRMPRCEMTHPLRLLFLAPPQAAHSPGLEYAGDLARALGVPLHVAMFTEPHGVEPPGHAVTERPDIVRDNLMSSRRKWLESESAHLQEKGVDVHPELVCASSSAVECVAYAQRVEADLIIKDIQERPGLAQRGLSALDWELLSVSPIAVLYVLPGPIQTPSKFLVAVDMESQAKGNRDNHSLIEAARHLANACGASLHVISVYDCAAASHGDLSLYEAQVQAFDALASQHGIASQHRHFIPGAPANAIHAYLQRSAYNLLVIGAADHHTQASDIGLTAEGILEDPMCSVLMIKLPADAAPQQAKRYG</sequence>
<dbReference type="SUPFAM" id="SSF52402">
    <property type="entry name" value="Adenine nucleotide alpha hydrolases-like"/>
    <property type="match status" value="2"/>
</dbReference>
<name>A0ABM6UJJ0_9PSED</name>
<organism evidence="6 7">
    <name type="scientific">Pseudomonas rhizophila</name>
    <dbReference type="NCBI Taxonomy" id="2045200"/>
    <lineage>
        <taxon>Bacteria</taxon>
        <taxon>Pseudomonadati</taxon>
        <taxon>Pseudomonadota</taxon>
        <taxon>Gammaproteobacteria</taxon>
        <taxon>Pseudomonadales</taxon>
        <taxon>Pseudomonadaceae</taxon>
        <taxon>Pseudomonas</taxon>
    </lineage>
</organism>
<dbReference type="CDD" id="cd00293">
    <property type="entry name" value="USP-like"/>
    <property type="match status" value="1"/>
</dbReference>
<comment type="similarity">
    <text evidence="2">Belongs to the universal stress protein A family.</text>
</comment>
<dbReference type="EMBL" id="CP024081">
    <property type="protein sequence ID" value="AVU77595.1"/>
    <property type="molecule type" value="Genomic_DNA"/>
</dbReference>
<dbReference type="RefSeq" id="WP_080962844.1">
    <property type="nucleotide sequence ID" value="NZ_CP024081.1"/>
</dbReference>
<evidence type="ECO:0000313" key="6">
    <source>
        <dbReference type="EMBL" id="AVU77595.1"/>
    </source>
</evidence>
<dbReference type="Proteomes" id="UP000241936">
    <property type="component" value="Chromosome"/>
</dbReference>
<dbReference type="PANTHER" id="PTHR47892">
    <property type="entry name" value="UNIVERSAL STRESS PROTEIN E"/>
    <property type="match status" value="1"/>
</dbReference>
<keyword evidence="7" id="KW-1185">Reference proteome</keyword>
<proteinExistence type="inferred from homology"/>
<keyword evidence="3" id="KW-0963">Cytoplasm</keyword>
<comment type="subcellular location">
    <subcellularLocation>
        <location evidence="1">Cytoplasm</location>
    </subcellularLocation>
</comment>
<dbReference type="Pfam" id="PF00582">
    <property type="entry name" value="Usp"/>
    <property type="match status" value="2"/>
</dbReference>
<gene>
    <name evidence="6" type="ORF">CRX69_21350</name>
</gene>
<evidence type="ECO:0000313" key="7">
    <source>
        <dbReference type="Proteomes" id="UP000241936"/>
    </source>
</evidence>
<dbReference type="PANTHER" id="PTHR47892:SF1">
    <property type="entry name" value="UNIVERSAL STRESS PROTEIN E"/>
    <property type="match status" value="1"/>
</dbReference>
<evidence type="ECO:0000256" key="2">
    <source>
        <dbReference type="ARBA" id="ARBA00008791"/>
    </source>
</evidence>
<accession>A0ABM6UJJ0</accession>
<feature type="domain" description="UspA" evidence="5">
    <location>
        <begin position="189"/>
        <end position="320"/>
    </location>
</feature>
<evidence type="ECO:0000256" key="1">
    <source>
        <dbReference type="ARBA" id="ARBA00004496"/>
    </source>
</evidence>
<comment type="function">
    <text evidence="4">Required for resistance to DNA-damaging agents.</text>
</comment>
<evidence type="ECO:0000259" key="5">
    <source>
        <dbReference type="Pfam" id="PF00582"/>
    </source>
</evidence>